<dbReference type="GO" id="GO:0140359">
    <property type="term" value="F:ABC-type transporter activity"/>
    <property type="evidence" value="ECO:0007669"/>
    <property type="project" value="InterPro"/>
</dbReference>
<dbReference type="InterPro" id="IPR050683">
    <property type="entry name" value="Bact_Polysacc_Export_ATP-bd"/>
</dbReference>
<comment type="caution">
    <text evidence="6">The sequence shown here is derived from an EMBL/GenBank/DDBJ whole genome shotgun (WGS) entry which is preliminary data.</text>
</comment>
<evidence type="ECO:0000256" key="3">
    <source>
        <dbReference type="ARBA" id="ARBA00022741"/>
    </source>
</evidence>
<keyword evidence="7" id="KW-1185">Reference proteome</keyword>
<dbReference type="AlphaFoldDB" id="A0A0V7ZI50"/>
<sequence length="432" mass="47964">MVSINEQETLGWLNTSSSDNAEVVLSVNGVSKKFCRDLKRSLLYGIQDIAAEVLGLREKSDKLRAKEFWTLDNVSFELRRGEALGLVGKNGSGKSTLLRIIAGLIKPDTGLVEINGRVAPLIALGAGFNPILTGRENVYANMSILGLSNKEIDERFDEVVEFAEIGDAIDAPVWSYSSRMAARLGFSSALHTEPEILLIDEVLAVGDIKFRSKCHLRLYQLRQKGISVILVSHNPQAILDICDFSVYLRKGQLITSGHTDEVMRIYEKDIFSGRKQPAQGAIAIPENTKVKSSGIDITYLCFRNSQLDKVKSPVTGEKCFFCVGYQSRIKDENLGLSLTIQEVTGEGETILSLSSFNDRAVLKVLPGKYEVQVALPNLGLRPGSYTIKILLGKDNLNMFDCVKSFRFTVEGKELMSQCLYYQARSWEVVKQF</sequence>
<comment type="similarity">
    <text evidence="1">Belongs to the ABC transporter superfamily.</text>
</comment>
<reference evidence="6 7" key="1">
    <citation type="journal article" date="2015" name="Genome Announc.">
        <title>Draft Genome of the Euendolithic (true boring) Cyanobacterium Mastigocoleus testarum strain BC008.</title>
        <authorList>
            <person name="Guida B.S."/>
            <person name="Garcia-Pichel F."/>
        </authorList>
    </citation>
    <scope>NUCLEOTIDE SEQUENCE [LARGE SCALE GENOMIC DNA]</scope>
    <source>
        <strain evidence="6 7">BC008</strain>
    </source>
</reference>
<dbReference type="Pfam" id="PF00005">
    <property type="entry name" value="ABC_tran"/>
    <property type="match status" value="1"/>
</dbReference>
<dbReference type="EMBL" id="LMTZ01000125">
    <property type="protein sequence ID" value="KST64259.1"/>
    <property type="molecule type" value="Genomic_DNA"/>
</dbReference>
<keyword evidence="4 6" id="KW-0067">ATP-binding</keyword>
<dbReference type="SMART" id="SM00382">
    <property type="entry name" value="AAA"/>
    <property type="match status" value="1"/>
</dbReference>
<dbReference type="PROSITE" id="PS50893">
    <property type="entry name" value="ABC_TRANSPORTER_2"/>
    <property type="match status" value="1"/>
</dbReference>
<dbReference type="Proteomes" id="UP000053372">
    <property type="component" value="Unassembled WGS sequence"/>
</dbReference>
<accession>A0A0V7ZI50</accession>
<evidence type="ECO:0000313" key="7">
    <source>
        <dbReference type="Proteomes" id="UP000053372"/>
    </source>
</evidence>
<dbReference type="GO" id="GO:0016020">
    <property type="term" value="C:membrane"/>
    <property type="evidence" value="ECO:0007669"/>
    <property type="project" value="InterPro"/>
</dbReference>
<dbReference type="OrthoDB" id="9778870at2"/>
<keyword evidence="3" id="KW-0547">Nucleotide-binding</keyword>
<dbReference type="SUPFAM" id="SSF52540">
    <property type="entry name" value="P-loop containing nucleoside triphosphate hydrolases"/>
    <property type="match status" value="1"/>
</dbReference>
<dbReference type="PANTHER" id="PTHR46743">
    <property type="entry name" value="TEICHOIC ACIDS EXPORT ATP-BINDING PROTEIN TAGH"/>
    <property type="match status" value="1"/>
</dbReference>
<name>A0A0V7ZI50_9CYAN</name>
<organism evidence="6 7">
    <name type="scientific">Mastigocoleus testarum BC008</name>
    <dbReference type="NCBI Taxonomy" id="371196"/>
    <lineage>
        <taxon>Bacteria</taxon>
        <taxon>Bacillati</taxon>
        <taxon>Cyanobacteriota</taxon>
        <taxon>Cyanophyceae</taxon>
        <taxon>Nostocales</taxon>
        <taxon>Hapalosiphonaceae</taxon>
        <taxon>Mastigocoleus</taxon>
    </lineage>
</organism>
<dbReference type="GO" id="GO:0005524">
    <property type="term" value="F:ATP binding"/>
    <property type="evidence" value="ECO:0007669"/>
    <property type="project" value="UniProtKB-KW"/>
</dbReference>
<keyword evidence="2" id="KW-0813">Transport</keyword>
<feature type="domain" description="ABC transporter" evidence="5">
    <location>
        <begin position="56"/>
        <end position="275"/>
    </location>
</feature>
<protein>
    <submittedName>
        <fullName evidence="6">ABC transporter ATP-binding protein</fullName>
    </submittedName>
</protein>
<dbReference type="Gene3D" id="3.40.50.300">
    <property type="entry name" value="P-loop containing nucleotide triphosphate hydrolases"/>
    <property type="match status" value="1"/>
</dbReference>
<dbReference type="InterPro" id="IPR027417">
    <property type="entry name" value="P-loop_NTPase"/>
</dbReference>
<gene>
    <name evidence="6" type="ORF">BC008_16605</name>
</gene>
<dbReference type="InterPro" id="IPR003439">
    <property type="entry name" value="ABC_transporter-like_ATP-bd"/>
</dbReference>
<evidence type="ECO:0000259" key="5">
    <source>
        <dbReference type="PROSITE" id="PS50893"/>
    </source>
</evidence>
<dbReference type="PANTHER" id="PTHR46743:SF2">
    <property type="entry name" value="TEICHOIC ACIDS EXPORT ATP-BINDING PROTEIN TAGH"/>
    <property type="match status" value="1"/>
</dbReference>
<proteinExistence type="inferred from homology"/>
<dbReference type="GO" id="GO:0016887">
    <property type="term" value="F:ATP hydrolysis activity"/>
    <property type="evidence" value="ECO:0007669"/>
    <property type="project" value="InterPro"/>
</dbReference>
<evidence type="ECO:0000313" key="6">
    <source>
        <dbReference type="EMBL" id="KST64259.1"/>
    </source>
</evidence>
<dbReference type="RefSeq" id="WP_027842146.1">
    <property type="nucleotide sequence ID" value="NZ_LMTZ01000125.1"/>
</dbReference>
<evidence type="ECO:0000256" key="4">
    <source>
        <dbReference type="ARBA" id="ARBA00022840"/>
    </source>
</evidence>
<dbReference type="InterPro" id="IPR015860">
    <property type="entry name" value="ABC_transpr_TagH-like"/>
</dbReference>
<dbReference type="CDD" id="cd03220">
    <property type="entry name" value="ABC_KpsT_Wzt"/>
    <property type="match status" value="1"/>
</dbReference>
<evidence type="ECO:0000256" key="2">
    <source>
        <dbReference type="ARBA" id="ARBA00022448"/>
    </source>
</evidence>
<dbReference type="InterPro" id="IPR003593">
    <property type="entry name" value="AAA+_ATPase"/>
</dbReference>
<evidence type="ECO:0000256" key="1">
    <source>
        <dbReference type="ARBA" id="ARBA00005417"/>
    </source>
</evidence>